<sequence length="195" mass="19632">MTSKRNVLLLALLGAVVLLATAGRTWVEGTLHDAVLQDSTVSVDGNDAASGVLAAGLVGAAAAVATATGGRVVRRVGAVATVLAGVLAIVLTVRVLLDPADVVGRQAAQTTGRTGTVPADGTVTTWVWVALLGGVLLAAAGALAFVGIRRWAGLSSRYEAPTGRGHATRVSDWERLSQGEDPTVEPGDAAGDPPR</sequence>
<evidence type="ECO:0000256" key="1">
    <source>
        <dbReference type="SAM" id="MobiDB-lite"/>
    </source>
</evidence>
<evidence type="ECO:0000313" key="3">
    <source>
        <dbReference type="EMBL" id="MDF8264118.1"/>
    </source>
</evidence>
<feature type="compositionally biased region" description="Basic and acidic residues" evidence="1">
    <location>
        <begin position="169"/>
        <end position="178"/>
    </location>
</feature>
<feature type="transmembrane region" description="Helical" evidence="2">
    <location>
        <begin position="76"/>
        <end position="97"/>
    </location>
</feature>
<keyword evidence="2" id="KW-0472">Membrane</keyword>
<dbReference type="Pfam" id="PF09534">
    <property type="entry name" value="Trp_oprn_chp"/>
    <property type="match status" value="1"/>
</dbReference>
<name>A0ABT6C6C1_9MICO</name>
<dbReference type="InterPro" id="IPR019051">
    <property type="entry name" value="Trp_biosyn_TM_oprn/chp"/>
</dbReference>
<feature type="transmembrane region" description="Helical" evidence="2">
    <location>
        <begin position="48"/>
        <end position="69"/>
    </location>
</feature>
<dbReference type="EMBL" id="JAROAV010000024">
    <property type="protein sequence ID" value="MDF8264118.1"/>
    <property type="molecule type" value="Genomic_DNA"/>
</dbReference>
<feature type="transmembrane region" description="Helical" evidence="2">
    <location>
        <begin position="126"/>
        <end position="148"/>
    </location>
</feature>
<dbReference type="RefSeq" id="WP_277191726.1">
    <property type="nucleotide sequence ID" value="NZ_JAROAV010000024.1"/>
</dbReference>
<comment type="caution">
    <text evidence="3">The sequence shown here is derived from an EMBL/GenBank/DDBJ whole genome shotgun (WGS) entry which is preliminary data.</text>
</comment>
<reference evidence="3 4" key="1">
    <citation type="submission" date="2023-03" db="EMBL/GenBank/DDBJ databases">
        <title>YIM 133296 draft genome.</title>
        <authorList>
            <person name="Xiong L."/>
        </authorList>
    </citation>
    <scope>NUCLEOTIDE SEQUENCE [LARGE SCALE GENOMIC DNA]</scope>
    <source>
        <strain evidence="3 4">YIM 133296</strain>
    </source>
</reference>
<proteinExistence type="predicted"/>
<organism evidence="3 4">
    <name type="scientific">Luteipulveratus flavus</name>
    <dbReference type="NCBI Taxonomy" id="3031728"/>
    <lineage>
        <taxon>Bacteria</taxon>
        <taxon>Bacillati</taxon>
        <taxon>Actinomycetota</taxon>
        <taxon>Actinomycetes</taxon>
        <taxon>Micrococcales</taxon>
        <taxon>Dermacoccaceae</taxon>
        <taxon>Luteipulveratus</taxon>
    </lineage>
</organism>
<evidence type="ECO:0000313" key="4">
    <source>
        <dbReference type="Proteomes" id="UP001528912"/>
    </source>
</evidence>
<keyword evidence="4" id="KW-1185">Reference proteome</keyword>
<gene>
    <name evidence="3" type="ORF">P4R38_07695</name>
</gene>
<accession>A0ABT6C6C1</accession>
<keyword evidence="2" id="KW-0812">Transmembrane</keyword>
<protein>
    <submittedName>
        <fullName evidence="3">Trp biosynthesis-associated membrane protein</fullName>
    </submittedName>
</protein>
<evidence type="ECO:0000256" key="2">
    <source>
        <dbReference type="SAM" id="Phobius"/>
    </source>
</evidence>
<keyword evidence="2" id="KW-1133">Transmembrane helix</keyword>
<dbReference type="Proteomes" id="UP001528912">
    <property type="component" value="Unassembled WGS sequence"/>
</dbReference>
<feature type="region of interest" description="Disordered" evidence="1">
    <location>
        <begin position="160"/>
        <end position="195"/>
    </location>
</feature>